<evidence type="ECO:0000313" key="2">
    <source>
        <dbReference type="Proteomes" id="UP000887578"/>
    </source>
</evidence>
<organism evidence="2 3">
    <name type="scientific">Panagrolaimus davidi</name>
    <dbReference type="NCBI Taxonomy" id="227884"/>
    <lineage>
        <taxon>Eukaryota</taxon>
        <taxon>Metazoa</taxon>
        <taxon>Ecdysozoa</taxon>
        <taxon>Nematoda</taxon>
        <taxon>Chromadorea</taxon>
        <taxon>Rhabditida</taxon>
        <taxon>Tylenchina</taxon>
        <taxon>Panagrolaimomorpha</taxon>
        <taxon>Panagrolaimoidea</taxon>
        <taxon>Panagrolaimidae</taxon>
        <taxon>Panagrolaimus</taxon>
    </lineage>
</organism>
<feature type="compositionally biased region" description="Polar residues" evidence="1">
    <location>
        <begin position="55"/>
        <end position="68"/>
    </location>
</feature>
<dbReference type="Proteomes" id="UP000887578">
    <property type="component" value="Unplaced"/>
</dbReference>
<name>A0A914QUA1_9BILA</name>
<keyword evidence="2" id="KW-1185">Reference proteome</keyword>
<dbReference type="WBParaSite" id="PDA_v2.g7532.t1">
    <property type="protein sequence ID" value="PDA_v2.g7532.t1"/>
    <property type="gene ID" value="PDA_v2.g7532"/>
</dbReference>
<evidence type="ECO:0000313" key="3">
    <source>
        <dbReference type="WBParaSite" id="PDA_v2.g7532.t1"/>
    </source>
</evidence>
<sequence>MISTNNNGGIVKEENYFSDCVDHYRNFKLNENTRDIAFTLDNSSSTSTLSTSKSPDNSFACNSKNQYSPWKKDWRKSQTTDYGSVADKLNDKQWKKDNHSPTTTKSTLSLYIAAYEDSVEATGFESFDSKNLLSKWNIMNKQLFPRIFVQVKK</sequence>
<proteinExistence type="predicted"/>
<feature type="region of interest" description="Disordered" evidence="1">
    <location>
        <begin position="43"/>
        <end position="73"/>
    </location>
</feature>
<protein>
    <submittedName>
        <fullName evidence="3">Uncharacterized protein</fullName>
    </submittedName>
</protein>
<reference evidence="3" key="1">
    <citation type="submission" date="2022-11" db="UniProtKB">
        <authorList>
            <consortium name="WormBaseParasite"/>
        </authorList>
    </citation>
    <scope>IDENTIFICATION</scope>
</reference>
<feature type="compositionally biased region" description="Low complexity" evidence="1">
    <location>
        <begin position="43"/>
        <end position="54"/>
    </location>
</feature>
<evidence type="ECO:0000256" key="1">
    <source>
        <dbReference type="SAM" id="MobiDB-lite"/>
    </source>
</evidence>
<accession>A0A914QUA1</accession>
<dbReference type="AlphaFoldDB" id="A0A914QUA1"/>